<keyword evidence="5" id="KW-0411">Iron-sulfur</keyword>
<dbReference type="EMBL" id="JXQK01000090">
    <property type="protein sequence ID" value="KIP59855.1"/>
    <property type="molecule type" value="Genomic_DNA"/>
</dbReference>
<dbReference type="GO" id="GO:0046872">
    <property type="term" value="F:metal ion binding"/>
    <property type="evidence" value="ECO:0007669"/>
    <property type="project" value="UniProtKB-KW"/>
</dbReference>
<dbReference type="PROSITE" id="PS51918">
    <property type="entry name" value="RADICAL_SAM"/>
    <property type="match status" value="1"/>
</dbReference>
<dbReference type="CDD" id="cd01335">
    <property type="entry name" value="Radical_SAM"/>
    <property type="match status" value="1"/>
</dbReference>
<dbReference type="SUPFAM" id="SSF102114">
    <property type="entry name" value="Radical SAM enzymes"/>
    <property type="match status" value="1"/>
</dbReference>
<reference evidence="7 8" key="1">
    <citation type="submission" date="2015-01" db="EMBL/GenBank/DDBJ databases">
        <title>Comparative genomics of non-oral Prevotella species.</title>
        <authorList>
            <person name="Accetto T."/>
            <person name="Nograsek B."/>
            <person name="Avgustin G."/>
        </authorList>
    </citation>
    <scope>NUCLEOTIDE SEQUENCE [LARGE SCALE GENOMIC DNA]</scope>
    <source>
        <strain evidence="7 8">P5-119</strain>
    </source>
</reference>
<dbReference type="AlphaFoldDB" id="A0A0D0HA61"/>
<dbReference type="Pfam" id="PF04055">
    <property type="entry name" value="Radical_SAM"/>
    <property type="match status" value="1"/>
</dbReference>
<accession>A0A0D0HA61</accession>
<dbReference type="STRING" id="1602171.ST44_12790"/>
<comment type="caution">
    <text evidence="7">The sequence shown here is derived from an EMBL/GenBank/DDBJ whole genome shotgun (WGS) entry which is preliminary data.</text>
</comment>
<dbReference type="Proteomes" id="UP000032046">
    <property type="component" value="Unassembled WGS sequence"/>
</dbReference>
<organism evidence="7 8">
    <name type="scientific">Prevotella pectinovora</name>
    <dbReference type="NCBI Taxonomy" id="1602169"/>
    <lineage>
        <taxon>Bacteria</taxon>
        <taxon>Pseudomonadati</taxon>
        <taxon>Bacteroidota</taxon>
        <taxon>Bacteroidia</taxon>
        <taxon>Bacteroidales</taxon>
        <taxon>Prevotellaceae</taxon>
        <taxon>Prevotella</taxon>
    </lineage>
</organism>
<proteinExistence type="predicted"/>
<dbReference type="GO" id="GO:0003824">
    <property type="term" value="F:catalytic activity"/>
    <property type="evidence" value="ECO:0007669"/>
    <property type="project" value="InterPro"/>
</dbReference>
<comment type="cofactor">
    <cofactor evidence="1">
        <name>[4Fe-4S] cluster</name>
        <dbReference type="ChEBI" id="CHEBI:49883"/>
    </cofactor>
</comment>
<evidence type="ECO:0000259" key="6">
    <source>
        <dbReference type="PROSITE" id="PS51918"/>
    </source>
</evidence>
<dbReference type="GO" id="GO:0051536">
    <property type="term" value="F:iron-sulfur cluster binding"/>
    <property type="evidence" value="ECO:0007669"/>
    <property type="project" value="UniProtKB-KW"/>
</dbReference>
<dbReference type="InterPro" id="IPR013785">
    <property type="entry name" value="Aldolase_TIM"/>
</dbReference>
<dbReference type="PANTHER" id="PTHR11228:SF7">
    <property type="entry name" value="PQQA PEPTIDE CYCLASE"/>
    <property type="match status" value="1"/>
</dbReference>
<dbReference type="InterPro" id="IPR050377">
    <property type="entry name" value="Radical_SAM_PqqE_MftC-like"/>
</dbReference>
<protein>
    <recommendedName>
        <fullName evidence="6">Radical SAM core domain-containing protein</fullName>
    </recommendedName>
</protein>
<feature type="domain" description="Radical SAM core" evidence="6">
    <location>
        <begin position="25"/>
        <end position="246"/>
    </location>
</feature>
<keyword evidence="2" id="KW-0949">S-adenosyl-L-methionine</keyword>
<evidence type="ECO:0000256" key="1">
    <source>
        <dbReference type="ARBA" id="ARBA00001966"/>
    </source>
</evidence>
<evidence type="ECO:0000256" key="5">
    <source>
        <dbReference type="ARBA" id="ARBA00023014"/>
    </source>
</evidence>
<dbReference type="RefSeq" id="WP_042520262.1">
    <property type="nucleotide sequence ID" value="NZ_JXQI01000047.1"/>
</dbReference>
<keyword evidence="8" id="KW-1185">Reference proteome</keyword>
<dbReference type="InterPro" id="IPR007197">
    <property type="entry name" value="rSAM"/>
</dbReference>
<dbReference type="SFLD" id="SFLDS00029">
    <property type="entry name" value="Radical_SAM"/>
    <property type="match status" value="1"/>
</dbReference>
<keyword evidence="4" id="KW-0408">Iron</keyword>
<dbReference type="OrthoDB" id="1067799at2"/>
<sequence length="292" mass="33278">MEIFGKEIAVKSHGCNVMDEPGQRIAPSVNLFVKVTKGCNAHCKFCSNANSTDASSVFNIPKLITVIKELKGNGICINRINITGGEPSVVSPLVYKILDTVEENSFDDIHLHLNTNGLLPQSQEMMRHPRWDSISMSLHHYDVSKLSELYGCRIPEKAFDFEGIDLQKVNSSCNLVKGYIDNAEEAHKMLDFNLDLGIPRVGFVALMKVNDYCWEHFVDLEDIHLDSIPHVYFTKSMNRGSDCKCSNYLYNRDLKILEIYMRNYANPNYCESSLVYDGEYLRQGFHQDNIIY</sequence>
<evidence type="ECO:0000256" key="3">
    <source>
        <dbReference type="ARBA" id="ARBA00022723"/>
    </source>
</evidence>
<dbReference type="PANTHER" id="PTHR11228">
    <property type="entry name" value="RADICAL SAM DOMAIN PROTEIN"/>
    <property type="match status" value="1"/>
</dbReference>
<keyword evidence="3" id="KW-0479">Metal-binding</keyword>
<evidence type="ECO:0000256" key="2">
    <source>
        <dbReference type="ARBA" id="ARBA00022691"/>
    </source>
</evidence>
<gene>
    <name evidence="7" type="ORF">ST44_12790</name>
</gene>
<evidence type="ECO:0000313" key="8">
    <source>
        <dbReference type="Proteomes" id="UP000032046"/>
    </source>
</evidence>
<evidence type="ECO:0000313" key="7">
    <source>
        <dbReference type="EMBL" id="KIP59855.1"/>
    </source>
</evidence>
<evidence type="ECO:0000256" key="4">
    <source>
        <dbReference type="ARBA" id="ARBA00023004"/>
    </source>
</evidence>
<dbReference type="Gene3D" id="3.20.20.70">
    <property type="entry name" value="Aldolase class I"/>
    <property type="match status" value="1"/>
</dbReference>
<dbReference type="InterPro" id="IPR058240">
    <property type="entry name" value="rSAM_sf"/>
</dbReference>
<name>A0A0D0HA61_9BACT</name>